<proteinExistence type="predicted"/>
<sequence>MSWLQLPRDVYLLLFYTLGKGFQLTIGTLDINYYAHSLGYQPDFIGLLSALPALGSLISAVPSGMLADRLGYKPVLLASALSMPFFLAMIGLTSAAPLMLLAAFFQGVASAAYWVTNVPLLIEKTSEERRVGVLALNSFVLLGVGSLGNLLGGAIPELVARLLQVSANSVLALRWGVLSASLVSLLFGLPLWWLRSAPPRASHAGTAQVAKAPPPPESAGSSSSATRGRFPLAVFVKLLVPDLIFNMGEGAVIALIQLFFVLRFSLLPGPLGLIFTISGLAGGLFSLTAPLFVHRWRKIKIITTVMYASAPLMLLIGYSPILLVAVLGEYTRSFLRLLIEPVYTAFAMEQVSERYRGRLSGFYSVTWSVGYSLGPTVAGWLQTYVNLSAAFLFAAICLVISASLLLAAFGRRPVSASESR</sequence>
<dbReference type="Proteomes" id="UP000248706">
    <property type="component" value="Unassembled WGS sequence"/>
</dbReference>
<feature type="transmembrane region" description="Helical" evidence="6">
    <location>
        <begin position="98"/>
        <end position="122"/>
    </location>
</feature>
<dbReference type="GO" id="GO:0005886">
    <property type="term" value="C:plasma membrane"/>
    <property type="evidence" value="ECO:0007669"/>
    <property type="project" value="UniProtKB-SubCell"/>
</dbReference>
<keyword evidence="4 6" id="KW-0472">Membrane</keyword>
<keyword evidence="3 6" id="KW-1133">Transmembrane helix</keyword>
<evidence type="ECO:0000313" key="8">
    <source>
        <dbReference type="EMBL" id="RAQ97876.1"/>
    </source>
</evidence>
<reference evidence="8 9" key="1">
    <citation type="submission" date="2016-08" db="EMBL/GenBank/DDBJ databases">
        <title>Analysis of Carbohydrate Active Enzymes in Thermogemmatispora T81 Reveals Carbohydrate Degradation Ability.</title>
        <authorList>
            <person name="Tomazini A."/>
            <person name="Lal S."/>
            <person name="Stott M."/>
            <person name="Henrissat B."/>
            <person name="Polikarpov I."/>
            <person name="Sparling R."/>
            <person name="Levin D.B."/>
        </authorList>
    </citation>
    <scope>NUCLEOTIDE SEQUENCE [LARGE SCALE GENOMIC DNA]</scope>
    <source>
        <strain evidence="8 9">T81</strain>
    </source>
</reference>
<dbReference type="PANTHER" id="PTHR23520">
    <property type="entry name" value="TRANSPORTER, PUTATIVE (AFU_ORTHOLOGUE AFUA_3G04000)-RELATED"/>
    <property type="match status" value="1"/>
</dbReference>
<gene>
    <name evidence="8" type="ORF">A4R35_20225</name>
</gene>
<accession>A0A328VJM9</accession>
<evidence type="ECO:0000256" key="4">
    <source>
        <dbReference type="ARBA" id="ARBA00023136"/>
    </source>
</evidence>
<comment type="subcellular location">
    <subcellularLocation>
        <location evidence="1">Cell membrane</location>
        <topology evidence="1">Multi-pass membrane protein</topology>
    </subcellularLocation>
</comment>
<protein>
    <recommendedName>
        <fullName evidence="7">Major facilitator superfamily (MFS) profile domain-containing protein</fullName>
    </recommendedName>
</protein>
<evidence type="ECO:0000256" key="6">
    <source>
        <dbReference type="SAM" id="Phobius"/>
    </source>
</evidence>
<feature type="transmembrane region" description="Helical" evidence="6">
    <location>
        <begin position="387"/>
        <end position="410"/>
    </location>
</feature>
<dbReference type="InterPro" id="IPR036259">
    <property type="entry name" value="MFS_trans_sf"/>
</dbReference>
<organism evidence="8 9">
    <name type="scientific">Thermogemmatispora tikiterensis</name>
    <dbReference type="NCBI Taxonomy" id="1825093"/>
    <lineage>
        <taxon>Bacteria</taxon>
        <taxon>Bacillati</taxon>
        <taxon>Chloroflexota</taxon>
        <taxon>Ktedonobacteria</taxon>
        <taxon>Thermogemmatisporales</taxon>
        <taxon>Thermogemmatisporaceae</taxon>
        <taxon>Thermogemmatispora</taxon>
    </lineage>
</organism>
<dbReference type="AlphaFoldDB" id="A0A328VJM9"/>
<feature type="transmembrane region" description="Helical" evidence="6">
    <location>
        <begin position="305"/>
        <end position="327"/>
    </location>
</feature>
<dbReference type="Pfam" id="PF07690">
    <property type="entry name" value="MFS_1"/>
    <property type="match status" value="1"/>
</dbReference>
<evidence type="ECO:0000256" key="2">
    <source>
        <dbReference type="ARBA" id="ARBA00022692"/>
    </source>
</evidence>
<dbReference type="Gene3D" id="1.20.1250.20">
    <property type="entry name" value="MFS general substrate transporter like domains"/>
    <property type="match status" value="2"/>
</dbReference>
<dbReference type="GO" id="GO:0022857">
    <property type="term" value="F:transmembrane transporter activity"/>
    <property type="evidence" value="ECO:0007669"/>
    <property type="project" value="InterPro"/>
</dbReference>
<evidence type="ECO:0000313" key="9">
    <source>
        <dbReference type="Proteomes" id="UP000248706"/>
    </source>
</evidence>
<feature type="transmembrane region" description="Helical" evidence="6">
    <location>
        <begin position="175"/>
        <end position="194"/>
    </location>
</feature>
<keyword evidence="2 6" id="KW-0812">Transmembrane</keyword>
<name>A0A328VJM9_9CHLR</name>
<comment type="caution">
    <text evidence="8">The sequence shown here is derived from an EMBL/GenBank/DDBJ whole genome shotgun (WGS) entry which is preliminary data.</text>
</comment>
<evidence type="ECO:0000256" key="3">
    <source>
        <dbReference type="ARBA" id="ARBA00022989"/>
    </source>
</evidence>
<evidence type="ECO:0000259" key="7">
    <source>
        <dbReference type="PROSITE" id="PS50850"/>
    </source>
</evidence>
<feature type="transmembrane region" description="Helical" evidence="6">
    <location>
        <begin position="12"/>
        <end position="35"/>
    </location>
</feature>
<dbReference type="SUPFAM" id="SSF103473">
    <property type="entry name" value="MFS general substrate transporter"/>
    <property type="match status" value="1"/>
</dbReference>
<feature type="transmembrane region" description="Helical" evidence="6">
    <location>
        <begin position="47"/>
        <end position="67"/>
    </location>
</feature>
<dbReference type="EMBL" id="MCIF01000002">
    <property type="protein sequence ID" value="RAQ97876.1"/>
    <property type="molecule type" value="Genomic_DNA"/>
</dbReference>
<dbReference type="InterPro" id="IPR011701">
    <property type="entry name" value="MFS"/>
</dbReference>
<feature type="transmembrane region" description="Helical" evidence="6">
    <location>
        <begin position="74"/>
        <end position="92"/>
    </location>
</feature>
<feature type="transmembrane region" description="Helical" evidence="6">
    <location>
        <begin position="243"/>
        <end position="266"/>
    </location>
</feature>
<evidence type="ECO:0000256" key="5">
    <source>
        <dbReference type="SAM" id="MobiDB-lite"/>
    </source>
</evidence>
<dbReference type="InterPro" id="IPR020846">
    <property type="entry name" value="MFS_dom"/>
</dbReference>
<feature type="transmembrane region" description="Helical" evidence="6">
    <location>
        <begin position="272"/>
        <end position="293"/>
    </location>
</feature>
<feature type="transmembrane region" description="Helical" evidence="6">
    <location>
        <begin position="134"/>
        <end position="155"/>
    </location>
</feature>
<evidence type="ECO:0000256" key="1">
    <source>
        <dbReference type="ARBA" id="ARBA00004651"/>
    </source>
</evidence>
<feature type="domain" description="Major facilitator superfamily (MFS) profile" evidence="7">
    <location>
        <begin position="9"/>
        <end position="413"/>
    </location>
</feature>
<keyword evidence="9" id="KW-1185">Reference proteome</keyword>
<feature type="region of interest" description="Disordered" evidence="5">
    <location>
        <begin position="205"/>
        <end position="225"/>
    </location>
</feature>
<dbReference type="PROSITE" id="PS50850">
    <property type="entry name" value="MFS"/>
    <property type="match status" value="1"/>
</dbReference>
<dbReference type="PANTHER" id="PTHR23520:SF5">
    <property type="entry name" value="TRANSPORTER, PUTATIVE (AFU_ORTHOLOGUE AFUA_3G04000)-RELATED"/>
    <property type="match status" value="1"/>
</dbReference>